<accession>A0ACC1II85</accession>
<reference evidence="1" key="1">
    <citation type="submission" date="2022-07" db="EMBL/GenBank/DDBJ databases">
        <title>Phylogenomic reconstructions and comparative analyses of Kickxellomycotina fungi.</title>
        <authorList>
            <person name="Reynolds N.K."/>
            <person name="Stajich J.E."/>
            <person name="Barry K."/>
            <person name="Grigoriev I.V."/>
            <person name="Crous P."/>
            <person name="Smith M.E."/>
        </authorList>
    </citation>
    <scope>NUCLEOTIDE SEQUENCE</scope>
    <source>
        <strain evidence="1">Benny 63K</strain>
    </source>
</reference>
<keyword evidence="2" id="KW-1185">Reference proteome</keyword>
<comment type="caution">
    <text evidence="1">The sequence shown here is derived from an EMBL/GenBank/DDBJ whole genome shotgun (WGS) entry which is preliminary data.</text>
</comment>
<dbReference type="EMBL" id="JANBPG010000486">
    <property type="protein sequence ID" value="KAJ1896106.1"/>
    <property type="molecule type" value="Genomic_DNA"/>
</dbReference>
<sequence>MISVKLLYFASARDAAHGLSSETIELEQQAPATLQSAVNIIRQRHPNMEAVLKTALLSLNQEYCEAENTQDILLRDGDEVAVIPPVSGG</sequence>
<evidence type="ECO:0000313" key="2">
    <source>
        <dbReference type="Proteomes" id="UP001150581"/>
    </source>
</evidence>
<evidence type="ECO:0000313" key="1">
    <source>
        <dbReference type="EMBL" id="KAJ1896106.1"/>
    </source>
</evidence>
<dbReference type="Proteomes" id="UP001150581">
    <property type="component" value="Unassembled WGS sequence"/>
</dbReference>
<protein>
    <submittedName>
        <fullName evidence="1">Uncharacterized protein</fullName>
    </submittedName>
</protein>
<organism evidence="1 2">
    <name type="scientific">Kickxella alabastrina</name>
    <dbReference type="NCBI Taxonomy" id="61397"/>
    <lineage>
        <taxon>Eukaryota</taxon>
        <taxon>Fungi</taxon>
        <taxon>Fungi incertae sedis</taxon>
        <taxon>Zoopagomycota</taxon>
        <taxon>Kickxellomycotina</taxon>
        <taxon>Kickxellomycetes</taxon>
        <taxon>Kickxellales</taxon>
        <taxon>Kickxellaceae</taxon>
        <taxon>Kickxella</taxon>
    </lineage>
</organism>
<gene>
    <name evidence="1" type="ORF">LPJ66_004192</name>
</gene>
<proteinExistence type="predicted"/>
<name>A0ACC1II85_9FUNG</name>